<gene>
    <name evidence="1" type="ORF">EGM88_01620</name>
</gene>
<sequence length="501" mass="56548">MVCLQQEVLDLIFKLNFKKIDMKNIISKIKYILLISIMIMEVSCDEQLVDINKDPLAATSVPPELLFPEVLANLSSVRTIEFAGANMHAQQWCGSGGTWLSRSRYVLGVPSVNNGWTTWYTTCLKNLSLVELLVESENPNNKYVIAQAKILEGFIYSNITQVWGDVPFTEAGNPVEYPYPQFDSQEIVLEGIVTLMDEALSILEQDLDSEIVTDSDLVFNGDREAWIRWANSIKLKMLMFIANKKPEEVASKIQALVDEPLILTNEQEAKFSYTTAIGNENPKWRFIQNYWGGNINLWYAGRPLVNLMNELNDPRLPNYFETNSNGFYVGKWQGATGFAVISKINANNVLPDTPDRYSTASETYFLLADAAANGYVSGGLEQANTWFVQGIQAALDYYDGTWGEISQTDKDNYIDSFPDLSTLTPEEALDYINDQHYISLFGNGIEAWNQWKRTKSVELDVPLNAGATDVIRRYTYSTNEAGSNINTPQGLTIETPMWYEK</sequence>
<dbReference type="Pfam" id="PF12771">
    <property type="entry name" value="SusD-like_2"/>
    <property type="match status" value="1"/>
</dbReference>
<accession>A0A3N4NYT3</accession>
<dbReference type="InterPro" id="IPR011990">
    <property type="entry name" value="TPR-like_helical_dom_sf"/>
</dbReference>
<dbReference type="EMBL" id="RPFJ01000002">
    <property type="protein sequence ID" value="RPD99987.1"/>
    <property type="molecule type" value="Genomic_DNA"/>
</dbReference>
<keyword evidence="2" id="KW-1185">Reference proteome</keyword>
<name>A0A3N4NYT3_9FLAO</name>
<dbReference type="SUPFAM" id="SSF48452">
    <property type="entry name" value="TPR-like"/>
    <property type="match status" value="1"/>
</dbReference>
<dbReference type="Proteomes" id="UP000270856">
    <property type="component" value="Unassembled WGS sequence"/>
</dbReference>
<comment type="caution">
    <text evidence="1">The sequence shown here is derived from an EMBL/GenBank/DDBJ whole genome shotgun (WGS) entry which is preliminary data.</text>
</comment>
<proteinExistence type="predicted"/>
<dbReference type="InterPro" id="IPR041662">
    <property type="entry name" value="SusD-like_2"/>
</dbReference>
<protein>
    <submittedName>
        <fullName evidence="1">SusD/RagB family nutrient-binding outer membrane lipoprotein</fullName>
    </submittedName>
</protein>
<evidence type="ECO:0000313" key="2">
    <source>
        <dbReference type="Proteomes" id="UP000270856"/>
    </source>
</evidence>
<keyword evidence="1" id="KW-0449">Lipoprotein</keyword>
<dbReference type="OrthoDB" id="725917at2"/>
<organism evidence="1 2">
    <name type="scientific">Aureibaculum marinum</name>
    <dbReference type="NCBI Taxonomy" id="2487930"/>
    <lineage>
        <taxon>Bacteria</taxon>
        <taxon>Pseudomonadati</taxon>
        <taxon>Bacteroidota</taxon>
        <taxon>Flavobacteriia</taxon>
        <taxon>Flavobacteriales</taxon>
        <taxon>Flavobacteriaceae</taxon>
        <taxon>Aureibaculum</taxon>
    </lineage>
</organism>
<dbReference type="Gene3D" id="1.25.40.390">
    <property type="match status" value="1"/>
</dbReference>
<dbReference type="AlphaFoldDB" id="A0A3N4NYT3"/>
<reference evidence="1 2" key="1">
    <citation type="submission" date="2018-11" db="EMBL/GenBank/DDBJ databases">
        <title>Aureibaculum marinum gen. nov., sp. nov., a member of the family Flavobacteriaceae isolated from the Bohai Sea.</title>
        <authorList>
            <person name="Ji X."/>
        </authorList>
    </citation>
    <scope>NUCLEOTIDE SEQUENCE [LARGE SCALE GENOMIC DNA]</scope>
    <source>
        <strain evidence="1 2">BH-SD17</strain>
    </source>
</reference>
<evidence type="ECO:0000313" key="1">
    <source>
        <dbReference type="EMBL" id="RPD99987.1"/>
    </source>
</evidence>